<dbReference type="GO" id="GO:0005930">
    <property type="term" value="C:axoneme"/>
    <property type="evidence" value="ECO:0007669"/>
    <property type="project" value="TreeGrafter"/>
</dbReference>
<evidence type="ECO:0000313" key="12">
    <source>
        <dbReference type="EMBL" id="ACO67728.1"/>
    </source>
</evidence>
<evidence type="ECO:0000259" key="11">
    <source>
        <dbReference type="Pfam" id="PF24762"/>
    </source>
</evidence>
<evidence type="ECO:0000256" key="6">
    <source>
        <dbReference type="ARBA" id="ARBA00023273"/>
    </source>
</evidence>
<feature type="compositionally biased region" description="Basic and acidic residues" evidence="7">
    <location>
        <begin position="210"/>
        <end position="229"/>
    </location>
</feature>
<dbReference type="InterPro" id="IPR001680">
    <property type="entry name" value="WD40_rpt"/>
</dbReference>
<dbReference type="InterPro" id="IPR015943">
    <property type="entry name" value="WD40/YVTN_repeat-like_dom_sf"/>
</dbReference>
<dbReference type="PANTHER" id="PTHR15722:SF7">
    <property type="entry name" value="INTRAFLAGELLAR TRANSPORT PROTEIN 140 HOMOLOG"/>
    <property type="match status" value="1"/>
</dbReference>
<feature type="region of interest" description="Disordered" evidence="7">
    <location>
        <begin position="1389"/>
        <end position="1430"/>
    </location>
</feature>
<keyword evidence="12" id="KW-0282">Flagellum</keyword>
<dbReference type="InterPro" id="IPR056156">
    <property type="entry name" value="TPR_IF140_C"/>
</dbReference>
<dbReference type="InterPro" id="IPR056154">
    <property type="entry name" value="Beta-prop_IFT140_1st"/>
</dbReference>
<dbReference type="PANTHER" id="PTHR15722">
    <property type="entry name" value="IFT140/172-RELATED"/>
    <property type="match status" value="1"/>
</dbReference>
<dbReference type="InterPro" id="IPR056168">
    <property type="entry name" value="TPR_IF140/IFT172/WDR19"/>
</dbReference>
<feature type="domain" description="IF140/IFT172/WDR19 TPR" evidence="11">
    <location>
        <begin position="741"/>
        <end position="1235"/>
    </location>
</feature>
<dbReference type="Pfam" id="PF23383">
    <property type="entry name" value="Beta-prop_IFT140_1st"/>
    <property type="match status" value="1"/>
</dbReference>
<dbReference type="GO" id="GO:0030991">
    <property type="term" value="C:intraciliary transport particle A"/>
    <property type="evidence" value="ECO:0007669"/>
    <property type="project" value="TreeGrafter"/>
</dbReference>
<dbReference type="OrthoDB" id="10258787at2759"/>
<keyword evidence="3" id="KW-0677">Repeat</keyword>
<dbReference type="GO" id="GO:0035721">
    <property type="term" value="P:intraciliary retrograde transport"/>
    <property type="evidence" value="ECO:0007669"/>
    <property type="project" value="TreeGrafter"/>
</dbReference>
<dbReference type="InterPro" id="IPR036322">
    <property type="entry name" value="WD40_repeat_dom_sf"/>
</dbReference>
<keyword evidence="2" id="KW-0853">WD repeat</keyword>
<evidence type="ECO:0000313" key="13">
    <source>
        <dbReference type="Proteomes" id="UP000002009"/>
    </source>
</evidence>
<dbReference type="STRING" id="296587.C1EHR0"/>
<dbReference type="KEGG" id="mis:MICPUN_113468"/>
<comment type="subcellular location">
    <subcellularLocation>
        <location evidence="1">Cell projection</location>
        <location evidence="1">Cilium</location>
    </subcellularLocation>
</comment>
<dbReference type="Pfam" id="PF24762">
    <property type="entry name" value="TPR_IF140-IFT172"/>
    <property type="match status" value="1"/>
</dbReference>
<feature type="domain" description="IF140 C-terminal TPR" evidence="10">
    <location>
        <begin position="1243"/>
        <end position="1368"/>
    </location>
</feature>
<evidence type="ECO:0000256" key="7">
    <source>
        <dbReference type="SAM" id="MobiDB-lite"/>
    </source>
</evidence>
<dbReference type="GO" id="GO:0036064">
    <property type="term" value="C:ciliary basal body"/>
    <property type="evidence" value="ECO:0007669"/>
    <property type="project" value="TreeGrafter"/>
</dbReference>
<dbReference type="InterPro" id="IPR011990">
    <property type="entry name" value="TPR-like_helical_dom_sf"/>
</dbReference>
<feature type="domain" description="IFT140 second beta-propeller" evidence="9">
    <location>
        <begin position="409"/>
        <end position="609"/>
    </location>
</feature>
<dbReference type="Gene3D" id="1.25.40.470">
    <property type="match status" value="2"/>
</dbReference>
<dbReference type="eggNOG" id="KOG3617">
    <property type="taxonomic scope" value="Eukaryota"/>
</dbReference>
<accession>C1EHR0</accession>
<evidence type="ECO:0000256" key="1">
    <source>
        <dbReference type="ARBA" id="ARBA00004138"/>
    </source>
</evidence>
<evidence type="ECO:0000259" key="10">
    <source>
        <dbReference type="Pfam" id="PF24760"/>
    </source>
</evidence>
<dbReference type="SMART" id="SM00320">
    <property type="entry name" value="WD40"/>
    <property type="match status" value="3"/>
</dbReference>
<dbReference type="Pfam" id="PF23385">
    <property type="entry name" value="Beta-prop_IFT140_2nd"/>
    <property type="match status" value="1"/>
</dbReference>
<reference evidence="12 13" key="1">
    <citation type="journal article" date="2009" name="Science">
        <title>Green evolution and dynamic adaptations revealed by genomes of the marine picoeukaryotes Micromonas.</title>
        <authorList>
            <person name="Worden A.Z."/>
            <person name="Lee J.H."/>
            <person name="Mock T."/>
            <person name="Rouze P."/>
            <person name="Simmons M.P."/>
            <person name="Aerts A.L."/>
            <person name="Allen A.E."/>
            <person name="Cuvelier M.L."/>
            <person name="Derelle E."/>
            <person name="Everett M.V."/>
            <person name="Foulon E."/>
            <person name="Grimwood J."/>
            <person name="Gundlach H."/>
            <person name="Henrissat B."/>
            <person name="Napoli C."/>
            <person name="McDonald S.M."/>
            <person name="Parker M.S."/>
            <person name="Rombauts S."/>
            <person name="Salamov A."/>
            <person name="Von Dassow P."/>
            <person name="Badger J.H."/>
            <person name="Coutinho P.M."/>
            <person name="Demir E."/>
            <person name="Dubchak I."/>
            <person name="Gentemann C."/>
            <person name="Eikrem W."/>
            <person name="Gready J.E."/>
            <person name="John U."/>
            <person name="Lanier W."/>
            <person name="Lindquist E.A."/>
            <person name="Lucas S."/>
            <person name="Mayer K.F."/>
            <person name="Moreau H."/>
            <person name="Not F."/>
            <person name="Otillar R."/>
            <person name="Panaud O."/>
            <person name="Pangilinan J."/>
            <person name="Paulsen I."/>
            <person name="Piegu B."/>
            <person name="Poliakov A."/>
            <person name="Robbens S."/>
            <person name="Schmutz J."/>
            <person name="Toulza E."/>
            <person name="Wyss T."/>
            <person name="Zelensky A."/>
            <person name="Zhou K."/>
            <person name="Armbrust E.V."/>
            <person name="Bhattacharya D."/>
            <person name="Goodenough U.W."/>
            <person name="Van de Peer Y."/>
            <person name="Grigoriev I.V."/>
        </authorList>
    </citation>
    <scope>NUCLEOTIDE SEQUENCE [LARGE SCALE GENOMIC DNA]</scope>
    <source>
        <strain evidence="13">RCC299 / NOUM17</strain>
    </source>
</reference>
<dbReference type="SUPFAM" id="SSF50978">
    <property type="entry name" value="WD40 repeat-like"/>
    <property type="match status" value="1"/>
</dbReference>
<sequence>MAVYFANKIPRQPGACTATSWSGHAATSARAPAMCAVAYSSGSVGVYTEEGDDVTASRPVRSDVPGVYPCALAWHPSSPLLAIGWTDGKVATWSGTELRVVGEETSTHAGRSITCIAWSPTGHRVVTGDDAGKTQVWTVDEKLRPKPTGFRCAKPAPGARTSHVLIPNDTAVDEDTGAEPERPFVFYYAVNEGLADSGYVCVGMDTAGDDRGAGESKAESKGSKAESKATARGGPEGTQSKWTVVSSTKLPTEGDAELAWTEPGVLAVVNDRDPSCAVRMFDLNNGDNYVLVPPARRKSQGLPKGSDGRDTAGGDPTGRRLSCLCYDADAKTLACGQRDGRVVMFRRTPPHDSAPEDAWRVCASLDAGGTLERVHFASGRGARLLVAVCRDGARLCVRVKLNDKTRGGISVVQVAADSVVVEATDGSRAPARLNTTERGMQILGADATSRHLLVWNSARAEVHEARGSGFARTSAQAMAIHGERIYRACPGRAVVEVTDLGGDVVDALAYEEAQGAAEFVDCNGDFLCASTASGHLRFWPHAPGSGPDGDDGDIPEFSGRLPFAIDSVRVNCDGTKASVLFAHRGHHSVLSTLAVYDVDTDGYRTFDFAITGRAPESHAWDAAAPNVLAAQTAFDENFFADEETIYETAKDDDSKNEDDSGDLGINPNPGLLPQEAHPVPDGFESLLGLHAPSLFVCNKAAAQGGGGACFAVTMRDFVGMEHLDAHAKAALLTFNYDLAVGDVDRARAMVKATTEPSVWEAMAHMCIKNKRLDVAETCLANLGHVRGGRAVRDGANEPELDARVGNVAVHLGLVDDAIALYEQCHRHDLLNRLYQAMGRWDDAIRTATNKDRINLKSTHYAHGRHLESVGDVPGAIRAYEKSGCADVDVPRMLHGRGMTDTLERYVINAGSNELTRWWARYCESSGDYEKALHGYQAAGDYLSLVRTYCAQGDLEIAAQLVEESGDPAAAFHLARTFEAMDEYADAIRFFGAAGRHGHAARLARRCGMDNELMHLALQSPPEMMLDSARYLEERGEFEKATTLYHKAGNAGKALELCFAHDLFDLLAGIVAAVADDTDADPKLVAKCASYFLDNGRYGDAARLLVKGGDVARGLELIVEHDVKIDEALAEALTPPKSADPKEDGGISEEARKATLMKIAAVCKNQGSYHLACKKYTQAGDKMKAMKALLKSGDTEKICFFAGVSRQREIYVMSANYLQTLRWHGDPELTKHIVQFYTKARAVESLSGFYESVAQIEIDEYRDYDKAADALRDAAKHLAKSKADGHDALMRSLEARTELVETFVRARTLLAAGDVAEATRLCEQMIADPRARDESEVTIRVGDVYAMLVEHWYQARDLKRCRGLVAEMREAAGLAAEPYLEATMLAEIDGGATGAKGGDRKGLGSRREDGFEATSPTEEEGYLHGADDDADGEFYMDEEVHSDDDGA</sequence>
<dbReference type="EMBL" id="CP001333">
    <property type="protein sequence ID" value="ACO67728.1"/>
    <property type="molecule type" value="Genomic_DNA"/>
</dbReference>
<keyword evidence="6" id="KW-0966">Cell projection</keyword>
<evidence type="ECO:0000256" key="2">
    <source>
        <dbReference type="ARBA" id="ARBA00022574"/>
    </source>
</evidence>
<feature type="compositionally biased region" description="Basic and acidic residues" evidence="7">
    <location>
        <begin position="1396"/>
        <end position="1409"/>
    </location>
</feature>
<feature type="region of interest" description="Disordered" evidence="7">
    <location>
        <begin position="210"/>
        <end position="242"/>
    </location>
</feature>
<dbReference type="InParanoid" id="C1EHR0"/>
<keyword evidence="5" id="KW-0969">Cilium</keyword>
<gene>
    <name evidence="12" type="primary">IFT140</name>
    <name evidence="12" type="ORF">MICPUN_113468</name>
</gene>
<evidence type="ECO:0000259" key="9">
    <source>
        <dbReference type="Pfam" id="PF23385"/>
    </source>
</evidence>
<keyword evidence="4" id="KW-0802">TPR repeat</keyword>
<proteinExistence type="predicted"/>
<dbReference type="InterPro" id="IPR056155">
    <property type="entry name" value="Beta-prop_IFT140_2nd"/>
</dbReference>
<evidence type="ECO:0000256" key="4">
    <source>
        <dbReference type="ARBA" id="ARBA00022803"/>
    </source>
</evidence>
<dbReference type="Proteomes" id="UP000002009">
    <property type="component" value="Chromosome 15"/>
</dbReference>
<evidence type="ECO:0000259" key="8">
    <source>
        <dbReference type="Pfam" id="PF23383"/>
    </source>
</evidence>
<feature type="region of interest" description="Disordered" evidence="7">
    <location>
        <begin position="295"/>
        <end position="315"/>
    </location>
</feature>
<feature type="region of interest" description="Disordered" evidence="7">
    <location>
        <begin position="648"/>
        <end position="672"/>
    </location>
</feature>
<protein>
    <submittedName>
        <fullName evidence="12">Intraflagellar transport protein 140</fullName>
    </submittedName>
</protein>
<feature type="domain" description="IFT140 first beta-propeller" evidence="8">
    <location>
        <begin position="2"/>
        <end position="144"/>
    </location>
</feature>
<dbReference type="OMA" id="APESHAW"/>
<name>C1EHR0_MICCC</name>
<dbReference type="SUPFAM" id="SSF48452">
    <property type="entry name" value="TPR-like"/>
    <property type="match status" value="1"/>
</dbReference>
<dbReference type="Pfam" id="PF24760">
    <property type="entry name" value="TPR_IF140_C"/>
    <property type="match status" value="1"/>
</dbReference>
<evidence type="ECO:0000256" key="5">
    <source>
        <dbReference type="ARBA" id="ARBA00023069"/>
    </source>
</evidence>
<dbReference type="GeneID" id="8249224"/>
<dbReference type="Gene3D" id="2.130.10.10">
    <property type="entry name" value="YVTN repeat-like/Quinoprotein amine dehydrogenase"/>
    <property type="match status" value="1"/>
</dbReference>
<organism evidence="12 13">
    <name type="scientific">Micromonas commoda (strain RCC299 / NOUM17 / CCMP2709)</name>
    <name type="common">Picoplanktonic green alga</name>
    <dbReference type="NCBI Taxonomy" id="296587"/>
    <lineage>
        <taxon>Eukaryota</taxon>
        <taxon>Viridiplantae</taxon>
        <taxon>Chlorophyta</taxon>
        <taxon>Mamiellophyceae</taxon>
        <taxon>Mamiellales</taxon>
        <taxon>Mamiellaceae</taxon>
        <taxon>Micromonas</taxon>
    </lineage>
</organism>
<evidence type="ECO:0000256" key="3">
    <source>
        <dbReference type="ARBA" id="ARBA00022737"/>
    </source>
</evidence>
<dbReference type="RefSeq" id="XP_002506470.1">
    <property type="nucleotide sequence ID" value="XM_002506424.1"/>
</dbReference>
<keyword evidence="13" id="KW-1185">Reference proteome</keyword>